<accession>A0A1M5QGY6</accession>
<dbReference type="Pfam" id="PF00581">
    <property type="entry name" value="Rhodanese"/>
    <property type="match status" value="2"/>
</dbReference>
<feature type="domain" description="Rhodanese" evidence="2">
    <location>
        <begin position="280"/>
        <end position="365"/>
    </location>
</feature>
<dbReference type="RefSeq" id="WP_073006482.1">
    <property type="nucleotide sequence ID" value="NZ_FQXD01000004.1"/>
</dbReference>
<dbReference type="GO" id="GO:0070813">
    <property type="term" value="P:hydrogen sulfide metabolic process"/>
    <property type="evidence" value="ECO:0007669"/>
    <property type="project" value="TreeGrafter"/>
</dbReference>
<dbReference type="SUPFAM" id="SSF56281">
    <property type="entry name" value="Metallo-hydrolase/oxidoreductase"/>
    <property type="match status" value="1"/>
</dbReference>
<dbReference type="SMART" id="SM00450">
    <property type="entry name" value="RHOD"/>
    <property type="match status" value="2"/>
</dbReference>
<dbReference type="FunFam" id="3.60.15.10:FF:000030">
    <property type="entry name" value="Metallo-beta-lactamase family protein"/>
    <property type="match status" value="1"/>
</dbReference>
<dbReference type="InterPro" id="IPR044528">
    <property type="entry name" value="POD-like_MBL-fold"/>
</dbReference>
<dbReference type="Gene3D" id="3.60.15.10">
    <property type="entry name" value="Ribonuclease Z/Hydroxyacylglutathione hydrolase-like"/>
    <property type="match status" value="1"/>
</dbReference>
<dbReference type="GO" id="GO:0016787">
    <property type="term" value="F:hydrolase activity"/>
    <property type="evidence" value="ECO:0007669"/>
    <property type="project" value="UniProtKB-KW"/>
</dbReference>
<dbReference type="PANTHER" id="PTHR43084">
    <property type="entry name" value="PERSULFIDE DIOXYGENASE ETHE1"/>
    <property type="match status" value="1"/>
</dbReference>
<dbReference type="GO" id="GO:0046872">
    <property type="term" value="F:metal ion binding"/>
    <property type="evidence" value="ECO:0007669"/>
    <property type="project" value="UniProtKB-KW"/>
</dbReference>
<dbReference type="CDD" id="cd07724">
    <property type="entry name" value="POD-like_MBL-fold"/>
    <property type="match status" value="1"/>
</dbReference>
<dbReference type="Pfam" id="PF00753">
    <property type="entry name" value="Lactamase_B"/>
    <property type="match status" value="1"/>
</dbReference>
<dbReference type="AlphaFoldDB" id="A0A1M5QGY6"/>
<dbReference type="InterPro" id="IPR001763">
    <property type="entry name" value="Rhodanese-like_dom"/>
</dbReference>
<dbReference type="InterPro" id="IPR001279">
    <property type="entry name" value="Metallo-B-lactamas"/>
</dbReference>
<dbReference type="EMBL" id="FQXD01000004">
    <property type="protein sequence ID" value="SHH13464.1"/>
    <property type="molecule type" value="Genomic_DNA"/>
</dbReference>
<dbReference type="GO" id="GO:0006749">
    <property type="term" value="P:glutathione metabolic process"/>
    <property type="evidence" value="ECO:0007669"/>
    <property type="project" value="InterPro"/>
</dbReference>
<dbReference type="SUPFAM" id="SSF52821">
    <property type="entry name" value="Rhodanese/Cell cycle control phosphatase"/>
    <property type="match status" value="2"/>
</dbReference>
<dbReference type="GO" id="GO:0050313">
    <property type="term" value="F:sulfur dioxygenase activity"/>
    <property type="evidence" value="ECO:0007669"/>
    <property type="project" value="InterPro"/>
</dbReference>
<dbReference type="FunFam" id="3.40.250.10:FF:000049">
    <property type="entry name" value="Phage shock protein E"/>
    <property type="match status" value="1"/>
</dbReference>
<keyword evidence="4" id="KW-1185">Reference proteome</keyword>
<dbReference type="CDD" id="cd00158">
    <property type="entry name" value="RHOD"/>
    <property type="match status" value="1"/>
</dbReference>
<dbReference type="InterPro" id="IPR036866">
    <property type="entry name" value="RibonucZ/Hydroxyglut_hydro"/>
</dbReference>
<evidence type="ECO:0000259" key="2">
    <source>
        <dbReference type="PROSITE" id="PS50206"/>
    </source>
</evidence>
<organism evidence="3 4">
    <name type="scientific">Virgibacillus chiguensis</name>
    <dbReference type="NCBI Taxonomy" id="411959"/>
    <lineage>
        <taxon>Bacteria</taxon>
        <taxon>Bacillati</taxon>
        <taxon>Bacillota</taxon>
        <taxon>Bacilli</taxon>
        <taxon>Bacillales</taxon>
        <taxon>Bacillaceae</taxon>
        <taxon>Virgibacillus</taxon>
    </lineage>
</organism>
<sequence>MLLQYFYDDKLAQASYLVGCQAKGEAVVVDPARNIEAYLSTAEKEGLKIVGALETHIHADYVSGAREIADRVGATLYVSDEGDANWKYENLDSFSYKLLKDGDTITLGNLTFKVMHTPGHTPESISFLLTDGGANADEPIGIFTGDFVFVGDVGRPDLLEKAAGVQGTSEPGARDMFHSLERFKQLPDFLQVWPAHGAGSACGKSLGAVPSSTVGYEKRFNWALQHENETDFIKALLEGQPEPPVYFAIMKHVNKVGPAILRDLEKPEVITDGNQIETLLNDGAQVLDTREAGAFSQQHIPGTINIPFNPSFTNWAGWLINYDEPLYLLCDPNQTDDILTALRSIGIDLVRGFMDAEQAIKQAKNLESYANISPQEAKQLLKTEAVTFIDVRNQSEWDEGHIEGAKHIMLGTLKNRLDEVPNNGTILLTCQSGGRSAIGASLLQAKGYKQIQNITGGYTAWTEQDS</sequence>
<keyword evidence="1" id="KW-0479">Metal-binding</keyword>
<dbReference type="InterPro" id="IPR051682">
    <property type="entry name" value="Mito_Persulfide_Diox"/>
</dbReference>
<dbReference type="PROSITE" id="PS50206">
    <property type="entry name" value="RHODANESE_3"/>
    <property type="match status" value="2"/>
</dbReference>
<dbReference type="OrthoDB" id="9784009at2"/>
<dbReference type="PANTHER" id="PTHR43084:SF1">
    <property type="entry name" value="PERSULFIDE DIOXYGENASE ETHE1, MITOCHONDRIAL"/>
    <property type="match status" value="1"/>
</dbReference>
<evidence type="ECO:0000256" key="1">
    <source>
        <dbReference type="ARBA" id="ARBA00022723"/>
    </source>
</evidence>
<protein>
    <submittedName>
        <fullName evidence="3">Hydroxyacylglutathione hydrolase</fullName>
    </submittedName>
</protein>
<gene>
    <name evidence="3" type="ORF">SAMN05421807_104139</name>
</gene>
<proteinExistence type="predicted"/>
<feature type="domain" description="Rhodanese" evidence="2">
    <location>
        <begin position="382"/>
        <end position="466"/>
    </location>
</feature>
<dbReference type="InterPro" id="IPR036873">
    <property type="entry name" value="Rhodanese-like_dom_sf"/>
</dbReference>
<name>A0A1M5QGY6_9BACI</name>
<dbReference type="Proteomes" id="UP000184079">
    <property type="component" value="Unassembled WGS sequence"/>
</dbReference>
<dbReference type="Gene3D" id="3.40.250.10">
    <property type="entry name" value="Rhodanese-like domain"/>
    <property type="match status" value="2"/>
</dbReference>
<dbReference type="SMART" id="SM00849">
    <property type="entry name" value="Lactamase_B"/>
    <property type="match status" value="1"/>
</dbReference>
<evidence type="ECO:0000313" key="4">
    <source>
        <dbReference type="Proteomes" id="UP000184079"/>
    </source>
</evidence>
<reference evidence="4" key="1">
    <citation type="submission" date="2016-11" db="EMBL/GenBank/DDBJ databases">
        <authorList>
            <person name="Varghese N."/>
            <person name="Submissions S."/>
        </authorList>
    </citation>
    <scope>NUCLEOTIDE SEQUENCE [LARGE SCALE GENOMIC DNA]</scope>
    <source>
        <strain evidence="4">CGMCC 1.6496</strain>
    </source>
</reference>
<evidence type="ECO:0000313" key="3">
    <source>
        <dbReference type="EMBL" id="SHH13464.1"/>
    </source>
</evidence>
<keyword evidence="3" id="KW-0378">Hydrolase</keyword>